<sequence length="27" mass="3079">MRSSVSSVRLENTSGISPLRFMLLIQR</sequence>
<protein>
    <submittedName>
        <fullName evidence="1">Uncharacterized protein</fullName>
    </submittedName>
</protein>
<proteinExistence type="predicted"/>
<evidence type="ECO:0000313" key="1">
    <source>
        <dbReference type="EMBL" id="JAE09900.1"/>
    </source>
</evidence>
<accession>A0A0A9FA15</accession>
<organism evidence="1">
    <name type="scientific">Arundo donax</name>
    <name type="common">Giant reed</name>
    <name type="synonym">Donax arundinaceus</name>
    <dbReference type="NCBI Taxonomy" id="35708"/>
    <lineage>
        <taxon>Eukaryota</taxon>
        <taxon>Viridiplantae</taxon>
        <taxon>Streptophyta</taxon>
        <taxon>Embryophyta</taxon>
        <taxon>Tracheophyta</taxon>
        <taxon>Spermatophyta</taxon>
        <taxon>Magnoliopsida</taxon>
        <taxon>Liliopsida</taxon>
        <taxon>Poales</taxon>
        <taxon>Poaceae</taxon>
        <taxon>PACMAD clade</taxon>
        <taxon>Arundinoideae</taxon>
        <taxon>Arundineae</taxon>
        <taxon>Arundo</taxon>
    </lineage>
</organism>
<dbReference type="EMBL" id="GBRH01187996">
    <property type="protein sequence ID" value="JAE09900.1"/>
    <property type="molecule type" value="Transcribed_RNA"/>
</dbReference>
<reference evidence="1" key="2">
    <citation type="journal article" date="2015" name="Data Brief">
        <title>Shoot transcriptome of the giant reed, Arundo donax.</title>
        <authorList>
            <person name="Barrero R.A."/>
            <person name="Guerrero F.D."/>
            <person name="Moolhuijzen P."/>
            <person name="Goolsby J.A."/>
            <person name="Tidwell J."/>
            <person name="Bellgard S.E."/>
            <person name="Bellgard M.I."/>
        </authorList>
    </citation>
    <scope>NUCLEOTIDE SEQUENCE</scope>
    <source>
        <tissue evidence="1">Shoot tissue taken approximately 20 cm above the soil surface</tissue>
    </source>
</reference>
<name>A0A0A9FA15_ARUDO</name>
<reference evidence="1" key="1">
    <citation type="submission" date="2014-09" db="EMBL/GenBank/DDBJ databases">
        <authorList>
            <person name="Magalhaes I.L.F."/>
            <person name="Oliveira U."/>
            <person name="Santos F.R."/>
            <person name="Vidigal T.H.D.A."/>
            <person name="Brescovit A.D."/>
            <person name="Santos A.J."/>
        </authorList>
    </citation>
    <scope>NUCLEOTIDE SEQUENCE</scope>
    <source>
        <tissue evidence="1">Shoot tissue taken approximately 20 cm above the soil surface</tissue>
    </source>
</reference>
<dbReference type="AlphaFoldDB" id="A0A0A9FA15"/>